<feature type="domain" description="SMB" evidence="2">
    <location>
        <begin position="335"/>
        <end position="373"/>
    </location>
</feature>
<evidence type="ECO:0000313" key="3">
    <source>
        <dbReference type="EMBL" id="WAR27798.1"/>
    </source>
</evidence>
<proteinExistence type="predicted"/>
<protein>
    <recommendedName>
        <fullName evidence="2">SMB domain-containing protein</fullName>
    </recommendedName>
</protein>
<evidence type="ECO:0000313" key="4">
    <source>
        <dbReference type="Proteomes" id="UP001164746"/>
    </source>
</evidence>
<accession>A0ABY7G016</accession>
<dbReference type="Proteomes" id="UP001164746">
    <property type="component" value="Chromosome 15"/>
</dbReference>
<evidence type="ECO:0000259" key="2">
    <source>
        <dbReference type="PROSITE" id="PS50958"/>
    </source>
</evidence>
<keyword evidence="4" id="KW-1185">Reference proteome</keyword>
<feature type="non-terminal residue" evidence="3">
    <location>
        <position position="373"/>
    </location>
</feature>
<dbReference type="EMBL" id="CP111026">
    <property type="protein sequence ID" value="WAR27798.1"/>
    <property type="molecule type" value="Genomic_DNA"/>
</dbReference>
<gene>
    <name evidence="3" type="ORF">MAR_013502</name>
</gene>
<keyword evidence="1" id="KW-1015">Disulfide bond</keyword>
<dbReference type="PROSITE" id="PS50958">
    <property type="entry name" value="SMB_2"/>
    <property type="match status" value="1"/>
</dbReference>
<organism evidence="3 4">
    <name type="scientific">Mya arenaria</name>
    <name type="common">Soft-shell clam</name>
    <dbReference type="NCBI Taxonomy" id="6604"/>
    <lineage>
        <taxon>Eukaryota</taxon>
        <taxon>Metazoa</taxon>
        <taxon>Spiralia</taxon>
        <taxon>Lophotrochozoa</taxon>
        <taxon>Mollusca</taxon>
        <taxon>Bivalvia</taxon>
        <taxon>Autobranchia</taxon>
        <taxon>Heteroconchia</taxon>
        <taxon>Euheterodonta</taxon>
        <taxon>Imparidentia</taxon>
        <taxon>Neoheterodontei</taxon>
        <taxon>Myida</taxon>
        <taxon>Myoidea</taxon>
        <taxon>Myidae</taxon>
        <taxon>Mya</taxon>
    </lineage>
</organism>
<dbReference type="InterPro" id="IPR001212">
    <property type="entry name" value="Somatomedin_B_dom"/>
</dbReference>
<sequence length="373" mass="41439">VNFPKYLTSGISKCSSSIYTNTSWGFVFNTELQSTMDLKLTICILCVVSIIGHAEPQLGKDLHAVFGNLALSKSNVLSMVQSTAARSRRAAQSCSFSSVLVRLKKCPGQSELIENNRNLMSGSPSITEIEEWNSTISNICKESECTIKCVVDAIGECYQQDLFFESDPTAKTVGMRALCDPKYDYIDSVLSCYAYSNIDTCFSLLRTAINEAVLKYSRSPSSYTLRVDGCRAFNNYKSCINVTTRNNCTSEKAYFLKNFIKAGVSYGKCGAQTNPFFSDYAVFKLIPRSYTTAKCRNTRDLPCLTEVETDSRLLRQSKCYKEVGPDISCPFCATRPGGCYLNRIDSCSVPILDTICLCDEFCDREGNDCCPDF</sequence>
<name>A0ABY7G016_MYAAR</name>
<evidence type="ECO:0000256" key="1">
    <source>
        <dbReference type="ARBA" id="ARBA00023157"/>
    </source>
</evidence>
<reference evidence="3" key="1">
    <citation type="submission" date="2022-11" db="EMBL/GenBank/DDBJ databases">
        <title>Centuries of genome instability and evolution in soft-shell clam transmissible cancer (bioRxiv).</title>
        <authorList>
            <person name="Hart S.F.M."/>
            <person name="Yonemitsu M.A."/>
            <person name="Giersch R.M."/>
            <person name="Beal B.F."/>
            <person name="Arriagada G."/>
            <person name="Davis B.W."/>
            <person name="Ostrander E.A."/>
            <person name="Goff S.P."/>
            <person name="Metzger M.J."/>
        </authorList>
    </citation>
    <scope>NUCLEOTIDE SEQUENCE</scope>
    <source>
        <strain evidence="3">MELC-2E11</strain>
        <tissue evidence="3">Siphon/mantle</tissue>
    </source>
</reference>